<feature type="domain" description="HMG box" evidence="3">
    <location>
        <begin position="65"/>
        <end position="135"/>
    </location>
</feature>
<feature type="DNA-binding region" description="HMG box" evidence="1">
    <location>
        <begin position="65"/>
        <end position="135"/>
    </location>
</feature>
<dbReference type="Gene3D" id="1.10.30.10">
    <property type="entry name" value="High mobility group box domain"/>
    <property type="match status" value="1"/>
</dbReference>
<dbReference type="SUPFAM" id="SSF47095">
    <property type="entry name" value="HMG-box"/>
    <property type="match status" value="1"/>
</dbReference>
<dbReference type="AlphaFoldDB" id="A0A9N9F086"/>
<dbReference type="GO" id="GO:0003677">
    <property type="term" value="F:DNA binding"/>
    <property type="evidence" value="ECO:0007669"/>
    <property type="project" value="UniProtKB-UniRule"/>
</dbReference>
<dbReference type="OrthoDB" id="6247875at2759"/>
<sequence>MATEYKEWKDMEAVLHKAGSTAQLDWFKGITYEEFLILLDPPYDLSMSFEELFAPSKKRRDSKTPPRPLNSWIIFNRDFTVKYKNSDDAGNKDGRRLATSASKAWKEKSQEQTEYFNILAKIAENLHNILYPDYRYDPSCKTDNSSRRKKPRTSSTQRRKSKEETVRAETGIENADNNEPTNTYVNMDNIDLNQDINVASIEGGDWISPFYDTILTSDLANKDEIDALYDDITSSPDSNIYFTPQESPTIDRPVEYDAQQSFEEYLSLFTRESFTGEFTVFSCEQPFRII</sequence>
<comment type="caution">
    <text evidence="4">The sequence shown here is derived from an EMBL/GenBank/DDBJ whole genome shotgun (WGS) entry which is preliminary data.</text>
</comment>
<accession>A0A9N9F086</accession>
<protein>
    <submittedName>
        <fullName evidence="4">3151_t:CDS:1</fullName>
    </submittedName>
</protein>
<keyword evidence="1" id="KW-0539">Nucleus</keyword>
<evidence type="ECO:0000256" key="1">
    <source>
        <dbReference type="PROSITE-ProRule" id="PRU00267"/>
    </source>
</evidence>
<keyword evidence="1" id="KW-0238">DNA-binding</keyword>
<proteinExistence type="predicted"/>
<keyword evidence="5" id="KW-1185">Reference proteome</keyword>
<evidence type="ECO:0000313" key="4">
    <source>
        <dbReference type="EMBL" id="CAG8501347.1"/>
    </source>
</evidence>
<dbReference type="EMBL" id="CAJVPI010000210">
    <property type="protein sequence ID" value="CAG8501347.1"/>
    <property type="molecule type" value="Genomic_DNA"/>
</dbReference>
<feature type="region of interest" description="Disordered" evidence="2">
    <location>
        <begin position="140"/>
        <end position="182"/>
    </location>
</feature>
<name>A0A9N9F086_9GLOM</name>
<dbReference type="InterPro" id="IPR036910">
    <property type="entry name" value="HMG_box_dom_sf"/>
</dbReference>
<reference evidence="4" key="1">
    <citation type="submission" date="2021-06" db="EMBL/GenBank/DDBJ databases">
        <authorList>
            <person name="Kallberg Y."/>
            <person name="Tangrot J."/>
            <person name="Rosling A."/>
        </authorList>
    </citation>
    <scope>NUCLEOTIDE SEQUENCE</scope>
    <source>
        <strain evidence="4">BR232B</strain>
    </source>
</reference>
<gene>
    <name evidence="4" type="ORF">PBRASI_LOCUS2623</name>
</gene>
<evidence type="ECO:0000256" key="2">
    <source>
        <dbReference type="SAM" id="MobiDB-lite"/>
    </source>
</evidence>
<evidence type="ECO:0000313" key="5">
    <source>
        <dbReference type="Proteomes" id="UP000789739"/>
    </source>
</evidence>
<dbReference type="InterPro" id="IPR009071">
    <property type="entry name" value="HMG_box_dom"/>
</dbReference>
<evidence type="ECO:0000259" key="3">
    <source>
        <dbReference type="PROSITE" id="PS50118"/>
    </source>
</evidence>
<dbReference type="Proteomes" id="UP000789739">
    <property type="component" value="Unassembled WGS sequence"/>
</dbReference>
<feature type="compositionally biased region" description="Basic residues" evidence="2">
    <location>
        <begin position="147"/>
        <end position="160"/>
    </location>
</feature>
<dbReference type="GO" id="GO:0005634">
    <property type="term" value="C:nucleus"/>
    <property type="evidence" value="ECO:0007669"/>
    <property type="project" value="UniProtKB-UniRule"/>
</dbReference>
<dbReference type="PROSITE" id="PS50118">
    <property type="entry name" value="HMG_BOX_2"/>
    <property type="match status" value="1"/>
</dbReference>
<organism evidence="4 5">
    <name type="scientific">Paraglomus brasilianum</name>
    <dbReference type="NCBI Taxonomy" id="144538"/>
    <lineage>
        <taxon>Eukaryota</taxon>
        <taxon>Fungi</taxon>
        <taxon>Fungi incertae sedis</taxon>
        <taxon>Mucoromycota</taxon>
        <taxon>Glomeromycotina</taxon>
        <taxon>Glomeromycetes</taxon>
        <taxon>Paraglomerales</taxon>
        <taxon>Paraglomeraceae</taxon>
        <taxon>Paraglomus</taxon>
    </lineage>
</organism>